<dbReference type="SUPFAM" id="SSF50022">
    <property type="entry name" value="ISP domain"/>
    <property type="match status" value="1"/>
</dbReference>
<dbReference type="AlphaFoldDB" id="A0AAN8NND3"/>
<dbReference type="EMBL" id="JAVHJM010000006">
    <property type="protein sequence ID" value="KAK6513173.1"/>
    <property type="molecule type" value="Genomic_DNA"/>
</dbReference>
<dbReference type="PANTHER" id="PTHR13847">
    <property type="entry name" value="SARCOSINE DEHYDROGENASE-RELATED"/>
    <property type="match status" value="1"/>
</dbReference>
<dbReference type="Gene3D" id="3.30.9.10">
    <property type="entry name" value="D-Amino Acid Oxidase, subunit A, domain 2"/>
    <property type="match status" value="1"/>
</dbReference>
<dbReference type="Pfam" id="PF01266">
    <property type="entry name" value="DAO"/>
    <property type="match status" value="1"/>
</dbReference>
<dbReference type="Proteomes" id="UP001307849">
    <property type="component" value="Unassembled WGS sequence"/>
</dbReference>
<feature type="domain" description="Rieske" evidence="6">
    <location>
        <begin position="478"/>
        <end position="553"/>
    </location>
</feature>
<keyword evidence="1" id="KW-0001">2Fe-2S</keyword>
<keyword evidence="2" id="KW-0479">Metal-binding</keyword>
<evidence type="ECO:0000256" key="1">
    <source>
        <dbReference type="ARBA" id="ARBA00022714"/>
    </source>
</evidence>
<evidence type="ECO:0000256" key="5">
    <source>
        <dbReference type="SAM" id="MobiDB-lite"/>
    </source>
</evidence>
<dbReference type="GO" id="GO:0046872">
    <property type="term" value="F:metal ion binding"/>
    <property type="evidence" value="ECO:0007669"/>
    <property type="project" value="UniProtKB-KW"/>
</dbReference>
<evidence type="ECO:0000313" key="7">
    <source>
        <dbReference type="EMBL" id="KAK6513173.1"/>
    </source>
</evidence>
<keyword evidence="8" id="KW-1185">Reference proteome</keyword>
<dbReference type="InterPro" id="IPR036188">
    <property type="entry name" value="FAD/NAD-bd_sf"/>
</dbReference>
<evidence type="ECO:0000313" key="8">
    <source>
        <dbReference type="Proteomes" id="UP001307849"/>
    </source>
</evidence>
<dbReference type="PROSITE" id="PS51296">
    <property type="entry name" value="RIESKE"/>
    <property type="match status" value="1"/>
</dbReference>
<dbReference type="InterPro" id="IPR006076">
    <property type="entry name" value="FAD-dep_OxRdtase"/>
</dbReference>
<dbReference type="InterPro" id="IPR017941">
    <property type="entry name" value="Rieske_2Fe-2S"/>
</dbReference>
<dbReference type="PANTHER" id="PTHR13847:SF281">
    <property type="entry name" value="FAD DEPENDENT OXIDOREDUCTASE DOMAIN-CONTAINING PROTEIN"/>
    <property type="match status" value="1"/>
</dbReference>
<keyword evidence="4" id="KW-0411">Iron-sulfur</keyword>
<gene>
    <name evidence="7" type="ORF">TWF506_009337</name>
</gene>
<comment type="caution">
    <text evidence="7">The sequence shown here is derived from an EMBL/GenBank/DDBJ whole genome shotgun (WGS) entry which is preliminary data.</text>
</comment>
<evidence type="ECO:0000259" key="6">
    <source>
        <dbReference type="PROSITE" id="PS51296"/>
    </source>
</evidence>
<dbReference type="Gene3D" id="3.50.50.60">
    <property type="entry name" value="FAD/NAD(P)-binding domain"/>
    <property type="match status" value="1"/>
</dbReference>
<proteinExistence type="predicted"/>
<sequence length="565" mass="62223">MDYPSSNSSSTNPGMSYTSGRNDSIWTALQPYNSWPKFSRISEDVETDVVVVGAGMAGISTAYELVMKGIKTVLIDAREVTSGETGRTSGHLSDYLGTRWSEIIKEHGIEHARLIYESHQYAIKRVGEISKKYGIECEYDELPGWVMVQVASTNHDYDAKNDLKGEPEALAKLGYQDRVEYVETEKLGPYVGAMLKIKGEGKFHPTKYLHGLLNELTKNHSNLFSCYTNTRMRSYKTEGSKVEVETEGSLPPDPKPMSSAKGHSIHANHLIMTTNIPLNAADMILKNHYYRTYCIATAIPTPSAPNYLLYDNSDPYIYVRTTSHPDASKKYLIIGGEDHKTGILSKEDYSAKFSKLVKWGKQFFPDMSDTPEFAWSGQVVEANDAIAYIGRDSALGKNIWISTGDSGNGLTHGVIASKILSDEITGAENPWRQLYSPSRKPSHRTIPEVISENVEQISKYARAISVDIHDIEELPACSGGVMHSGLKKLGKPIAVYKDENGSVRKFSAVCPHAGGIVAWNEVEKSWDCPVHGSRFDGLTGKCIFGPSNRGLAAEDEAATIAVEGS</sequence>
<protein>
    <recommendedName>
        <fullName evidence="6">Rieske domain-containing protein</fullName>
    </recommendedName>
</protein>
<dbReference type="GO" id="GO:0005737">
    <property type="term" value="C:cytoplasm"/>
    <property type="evidence" value="ECO:0007669"/>
    <property type="project" value="TreeGrafter"/>
</dbReference>
<keyword evidence="3" id="KW-0408">Iron</keyword>
<dbReference type="Pfam" id="PF00355">
    <property type="entry name" value="Rieske"/>
    <property type="match status" value="1"/>
</dbReference>
<dbReference type="GO" id="GO:0051537">
    <property type="term" value="F:2 iron, 2 sulfur cluster binding"/>
    <property type="evidence" value="ECO:0007669"/>
    <property type="project" value="UniProtKB-KW"/>
</dbReference>
<organism evidence="7 8">
    <name type="scientific">Arthrobotrys conoides</name>
    <dbReference type="NCBI Taxonomy" id="74498"/>
    <lineage>
        <taxon>Eukaryota</taxon>
        <taxon>Fungi</taxon>
        <taxon>Dikarya</taxon>
        <taxon>Ascomycota</taxon>
        <taxon>Pezizomycotina</taxon>
        <taxon>Orbiliomycetes</taxon>
        <taxon>Orbiliales</taxon>
        <taxon>Orbiliaceae</taxon>
        <taxon>Arthrobotrys</taxon>
    </lineage>
</organism>
<evidence type="ECO:0000256" key="2">
    <source>
        <dbReference type="ARBA" id="ARBA00022723"/>
    </source>
</evidence>
<evidence type="ECO:0000256" key="3">
    <source>
        <dbReference type="ARBA" id="ARBA00023004"/>
    </source>
</evidence>
<dbReference type="SUPFAM" id="SSF51905">
    <property type="entry name" value="FAD/NAD(P)-binding domain"/>
    <property type="match status" value="1"/>
</dbReference>
<dbReference type="Gene3D" id="2.102.10.10">
    <property type="entry name" value="Rieske [2Fe-2S] iron-sulphur domain"/>
    <property type="match status" value="1"/>
</dbReference>
<evidence type="ECO:0000256" key="4">
    <source>
        <dbReference type="ARBA" id="ARBA00023014"/>
    </source>
</evidence>
<accession>A0AAN8NND3</accession>
<name>A0AAN8NND3_9PEZI</name>
<reference evidence="7 8" key="1">
    <citation type="submission" date="2019-10" db="EMBL/GenBank/DDBJ databases">
        <authorList>
            <person name="Palmer J.M."/>
        </authorList>
    </citation>
    <scope>NUCLEOTIDE SEQUENCE [LARGE SCALE GENOMIC DNA]</scope>
    <source>
        <strain evidence="7 8">TWF506</strain>
    </source>
</reference>
<dbReference type="InterPro" id="IPR036922">
    <property type="entry name" value="Rieske_2Fe-2S_sf"/>
</dbReference>
<feature type="region of interest" description="Disordered" evidence="5">
    <location>
        <begin position="239"/>
        <end position="261"/>
    </location>
</feature>